<gene>
    <name evidence="3" type="ORF">F6J89_31440</name>
</gene>
<evidence type="ECO:0000259" key="2">
    <source>
        <dbReference type="SMART" id="SM00093"/>
    </source>
</evidence>
<dbReference type="AlphaFoldDB" id="A0A6B3NJP8"/>
<proteinExistence type="inferred from homology"/>
<dbReference type="Gene3D" id="6.20.40.10">
    <property type="match status" value="1"/>
</dbReference>
<sequence>EIDGILLLLNAIYFKGNWTEKFDHNLTVKLPFYLLNGTTKYHPLMSGSGSYNYYENEIFQAVSLPYGEERLSFYIFLPRKSTTLESFQQQLSMKNWQKWIKEFRLRDGTIKLPRFQLEYELQLKDVLSSLGMAVAFTEQADFANMTPIYTNSNPVVIKEVKHKTFIEVNEEGTEAAAVTEVFDITLCGFIPFEEPFQMVVDRPFYCGIGDNQTGTVLFMGQVVEPM</sequence>
<dbReference type="PANTHER" id="PTHR11461">
    <property type="entry name" value="SERINE PROTEASE INHIBITOR, SERPIN"/>
    <property type="match status" value="1"/>
</dbReference>
<dbReference type="EMBL" id="JAAHFQ010001020">
    <property type="protein sequence ID" value="NER32000.1"/>
    <property type="molecule type" value="Genomic_DNA"/>
</dbReference>
<evidence type="ECO:0000313" key="3">
    <source>
        <dbReference type="EMBL" id="NER32000.1"/>
    </source>
</evidence>
<evidence type="ECO:0000256" key="1">
    <source>
        <dbReference type="RuleBase" id="RU000411"/>
    </source>
</evidence>
<dbReference type="Gene3D" id="2.10.310.10">
    <property type="entry name" value="Serpins superfamily"/>
    <property type="match status" value="1"/>
</dbReference>
<dbReference type="SUPFAM" id="SSF56574">
    <property type="entry name" value="Serpins"/>
    <property type="match status" value="1"/>
</dbReference>
<dbReference type="InterPro" id="IPR000215">
    <property type="entry name" value="Serpin_fam"/>
</dbReference>
<dbReference type="InterPro" id="IPR036186">
    <property type="entry name" value="Serpin_sf"/>
</dbReference>
<reference evidence="3" key="1">
    <citation type="submission" date="2019-11" db="EMBL/GenBank/DDBJ databases">
        <title>Genomic insights into an expanded diversity of filamentous marine cyanobacteria reveals the extraordinary biosynthetic potential of Moorea and Okeania.</title>
        <authorList>
            <person name="Ferreira Leao T."/>
            <person name="Wang M."/>
            <person name="Moss N."/>
            <person name="Da Silva R."/>
            <person name="Sanders J."/>
            <person name="Nurk S."/>
            <person name="Gurevich A."/>
            <person name="Humphrey G."/>
            <person name="Reher R."/>
            <person name="Zhu Q."/>
            <person name="Belda-Ferre P."/>
            <person name="Glukhov E."/>
            <person name="Rex R."/>
            <person name="Dorrestein P.C."/>
            <person name="Knight R."/>
            <person name="Pevzner P."/>
            <person name="Gerwick W.H."/>
            <person name="Gerwick L."/>
        </authorList>
    </citation>
    <scope>NUCLEOTIDE SEQUENCE</scope>
    <source>
        <strain evidence="3">SIO1C4</strain>
    </source>
</reference>
<accession>A0A6B3NJP8</accession>
<comment type="similarity">
    <text evidence="1">Belongs to the serpin family.</text>
</comment>
<dbReference type="PANTHER" id="PTHR11461:SF211">
    <property type="entry name" value="GH10112P-RELATED"/>
    <property type="match status" value="1"/>
</dbReference>
<dbReference type="Pfam" id="PF00079">
    <property type="entry name" value="Serpin"/>
    <property type="match status" value="1"/>
</dbReference>
<dbReference type="InterPro" id="IPR042185">
    <property type="entry name" value="Serpin_sf_2"/>
</dbReference>
<dbReference type="GO" id="GO:0005615">
    <property type="term" value="C:extracellular space"/>
    <property type="evidence" value="ECO:0007669"/>
    <property type="project" value="InterPro"/>
</dbReference>
<dbReference type="InterPro" id="IPR023795">
    <property type="entry name" value="Serpin_CS"/>
</dbReference>
<dbReference type="GO" id="GO:0004867">
    <property type="term" value="F:serine-type endopeptidase inhibitor activity"/>
    <property type="evidence" value="ECO:0007669"/>
    <property type="project" value="InterPro"/>
</dbReference>
<comment type="caution">
    <text evidence="3">The sequence shown here is derived from an EMBL/GenBank/DDBJ whole genome shotgun (WGS) entry which is preliminary data.</text>
</comment>
<organism evidence="3">
    <name type="scientific">Symploca sp. SIO1C4</name>
    <dbReference type="NCBI Taxonomy" id="2607765"/>
    <lineage>
        <taxon>Bacteria</taxon>
        <taxon>Bacillati</taxon>
        <taxon>Cyanobacteriota</taxon>
        <taxon>Cyanophyceae</taxon>
        <taxon>Coleofasciculales</taxon>
        <taxon>Coleofasciculaceae</taxon>
        <taxon>Symploca</taxon>
    </lineage>
</organism>
<name>A0A6B3NJP8_9CYAN</name>
<dbReference type="InterPro" id="IPR023796">
    <property type="entry name" value="Serpin_dom"/>
</dbReference>
<dbReference type="PROSITE" id="PS00284">
    <property type="entry name" value="SERPIN"/>
    <property type="match status" value="1"/>
</dbReference>
<dbReference type="SMART" id="SM00093">
    <property type="entry name" value="SERPIN"/>
    <property type="match status" value="1"/>
</dbReference>
<feature type="domain" description="Serpin" evidence="2">
    <location>
        <begin position="1"/>
        <end position="225"/>
    </location>
</feature>
<feature type="non-terminal residue" evidence="3">
    <location>
        <position position="1"/>
    </location>
</feature>
<dbReference type="Gene3D" id="2.30.39.10">
    <property type="entry name" value="Alpha-1-antitrypsin, domain 1"/>
    <property type="match status" value="1"/>
</dbReference>
<protein>
    <submittedName>
        <fullName evidence="3">Serpin family protein</fullName>
    </submittedName>
</protein>